<feature type="region of interest" description="Disordered" evidence="2">
    <location>
        <begin position="862"/>
        <end position="942"/>
    </location>
</feature>
<dbReference type="InterPro" id="IPR036875">
    <property type="entry name" value="Znf_CCHC_sf"/>
</dbReference>
<dbReference type="AlphaFoldDB" id="A0A9P1CXC7"/>
<dbReference type="GO" id="GO:0003676">
    <property type="term" value="F:nucleic acid binding"/>
    <property type="evidence" value="ECO:0007669"/>
    <property type="project" value="InterPro"/>
</dbReference>
<dbReference type="PROSITE" id="PS50158">
    <property type="entry name" value="ZF_CCHC"/>
    <property type="match status" value="1"/>
</dbReference>
<dbReference type="GO" id="GO:0008270">
    <property type="term" value="F:zinc ion binding"/>
    <property type="evidence" value="ECO:0007669"/>
    <property type="project" value="UniProtKB-KW"/>
</dbReference>
<dbReference type="InterPro" id="IPR001878">
    <property type="entry name" value="Znf_CCHC"/>
</dbReference>
<evidence type="ECO:0000313" key="5">
    <source>
        <dbReference type="EMBL" id="CAL1152162.1"/>
    </source>
</evidence>
<gene>
    <name evidence="4" type="ORF">C1SCF055_LOCUS25059</name>
</gene>
<dbReference type="Proteomes" id="UP001152797">
    <property type="component" value="Unassembled WGS sequence"/>
</dbReference>
<name>A0A9P1CXC7_9DINO</name>
<dbReference type="Gene3D" id="4.10.60.10">
    <property type="entry name" value="Zinc finger, CCHC-type"/>
    <property type="match status" value="1"/>
</dbReference>
<evidence type="ECO:0000313" key="4">
    <source>
        <dbReference type="EMBL" id="CAI3998787.1"/>
    </source>
</evidence>
<dbReference type="OrthoDB" id="426567at2759"/>
<evidence type="ECO:0000313" key="6">
    <source>
        <dbReference type="EMBL" id="CAL4786099.1"/>
    </source>
</evidence>
<accession>A0A9P1CXC7</accession>
<keyword evidence="1" id="KW-0863">Zinc-finger</keyword>
<evidence type="ECO:0000256" key="2">
    <source>
        <dbReference type="SAM" id="MobiDB-lite"/>
    </source>
</evidence>
<sequence length="1139" mass="126760">MSTGEDEGEGGKDKGRLEIFDGTQPLSYRTWKRRAQLMLASLPSTIKKEQHGPKLMGYIGGEAEALLEQLEIEGICAENGDKAIWAILDDKYNPQPIDLLQSSLKTFFHELSVKPMETYRQFSARFAAAQRKLEEQKVVLPKVALGFLFMKKLRLEASQESLILTTSGGKLEIEEVIRATNTIFPEGKGSSVKTSSKDVFQVDPEVTEIEEEDDLQAVMDMVAEEVQGREDWEEEDVLETFETYTDIRRKLQESKNGRGYFPKPSLGKGGGKSNASSSWQISGTLRGKIDQLKARTRCHRCKRLGHWKKECPLKSSASSTSSATTPSKEVLLVENSDQVKQMWESFITEKAEDSDRGWQSNLPNHVLNPGFADTHSTGNRQISDETVVVPHESTRRLERSFDVFHAQAEMSALGDTLEDHALKRCGIPDTACRRTLVGETVLDGIEDHLSRRGLKVHRVEDNHDFRFGNNGMLSSTQTALLPASVGGKRIVIKAAVLPKEGKTTPLLMSKELLKQLGCVLDMVDSSARFDRNMAPKMSKSGCASSSQDKKGYTIPDEVNQMMAGLVRDETMATIRNVDSFPDHKVDAEGNPIRSSTLMDKGKYKDEQKTYLSIYMEDKSYVAWVRTHINESSHPTIKKFRVFVAHMDKAKIDRINQEAERQSPMLPKATQRSPPVKNKMENTEMTDWEVMTEDLGTNVDKDKWVIKAWEGMAIRTLDHNYMKRQRMIEKMARHPSGMNMMVNGHSDRNTFMSVLPAALSAHCSGYRKEKGRGKREGYGNKVLRCAPEQIRLLTDDQKAALLFTTPDLIQHPSRFTKRGAHVYTDISAEGRPPADEQPQKRPRVSFQEDTTVEELDEHMNTALGSEQQPDPMESELDVTQVPTETEESMSEGRRDSTQATSGEPHAQTGGGNLTTGMVTEAGGAGTNLGTGPDSQAGSSYGPIRTDSLTRALRRSTEILDQGYARASRGPFGQTSEDALLNDAYVVHNNSHEISEKDITAVERHCQSTLGSELMSLSRGIAEGEWIRSLFGEALNPDYQLKAIEAVSEVNDLETLWSSLKDQPGLQPDAITYKSTAFGFAQASRWNRVLDLLSEIPASLQAAAEGKAIYHDALAALPKDAPACAMGLLNEMQSKRLRVDE</sequence>
<evidence type="ECO:0000259" key="3">
    <source>
        <dbReference type="PROSITE" id="PS50158"/>
    </source>
</evidence>
<dbReference type="EMBL" id="CAMXCT020002544">
    <property type="protein sequence ID" value="CAL1152162.1"/>
    <property type="molecule type" value="Genomic_DNA"/>
</dbReference>
<dbReference type="SUPFAM" id="SSF57756">
    <property type="entry name" value="Retrovirus zinc finger-like domains"/>
    <property type="match status" value="1"/>
</dbReference>
<evidence type="ECO:0000256" key="1">
    <source>
        <dbReference type="PROSITE-ProRule" id="PRU00047"/>
    </source>
</evidence>
<feature type="region of interest" description="Disordered" evidence="2">
    <location>
        <begin position="255"/>
        <end position="279"/>
    </location>
</feature>
<feature type="domain" description="CCHC-type" evidence="3">
    <location>
        <begin position="297"/>
        <end position="312"/>
    </location>
</feature>
<reference evidence="5" key="2">
    <citation type="submission" date="2024-04" db="EMBL/GenBank/DDBJ databases">
        <authorList>
            <person name="Chen Y."/>
            <person name="Shah S."/>
            <person name="Dougan E. K."/>
            <person name="Thang M."/>
            <person name="Chan C."/>
        </authorList>
    </citation>
    <scope>NUCLEOTIDE SEQUENCE [LARGE SCALE GENOMIC DNA]</scope>
</reference>
<keyword evidence="1" id="KW-0862">Zinc</keyword>
<organism evidence="4">
    <name type="scientific">Cladocopium goreaui</name>
    <dbReference type="NCBI Taxonomy" id="2562237"/>
    <lineage>
        <taxon>Eukaryota</taxon>
        <taxon>Sar</taxon>
        <taxon>Alveolata</taxon>
        <taxon>Dinophyceae</taxon>
        <taxon>Suessiales</taxon>
        <taxon>Symbiodiniaceae</taxon>
        <taxon>Cladocopium</taxon>
    </lineage>
</organism>
<keyword evidence="7" id="KW-1185">Reference proteome</keyword>
<feature type="region of interest" description="Disordered" evidence="2">
    <location>
        <begin position="825"/>
        <end position="845"/>
    </location>
</feature>
<proteinExistence type="predicted"/>
<feature type="compositionally biased region" description="Polar residues" evidence="2">
    <location>
        <begin position="928"/>
        <end position="937"/>
    </location>
</feature>
<keyword evidence="1" id="KW-0479">Metal-binding</keyword>
<feature type="non-terminal residue" evidence="4">
    <location>
        <position position="1139"/>
    </location>
</feature>
<reference evidence="4" key="1">
    <citation type="submission" date="2022-10" db="EMBL/GenBank/DDBJ databases">
        <authorList>
            <person name="Chen Y."/>
            <person name="Dougan E. K."/>
            <person name="Chan C."/>
            <person name="Rhodes N."/>
            <person name="Thang M."/>
        </authorList>
    </citation>
    <scope>NUCLEOTIDE SEQUENCE</scope>
</reference>
<dbReference type="EMBL" id="CAMXCT030002544">
    <property type="protein sequence ID" value="CAL4786099.1"/>
    <property type="molecule type" value="Genomic_DNA"/>
</dbReference>
<evidence type="ECO:0000313" key="7">
    <source>
        <dbReference type="Proteomes" id="UP001152797"/>
    </source>
</evidence>
<comment type="caution">
    <text evidence="4">The sequence shown here is derived from an EMBL/GenBank/DDBJ whole genome shotgun (WGS) entry which is preliminary data.</text>
</comment>
<dbReference type="EMBL" id="CAMXCT010002544">
    <property type="protein sequence ID" value="CAI3998787.1"/>
    <property type="molecule type" value="Genomic_DNA"/>
</dbReference>
<protein>
    <submittedName>
        <fullName evidence="6">CCHC-type domain-containing protein</fullName>
    </submittedName>
</protein>